<gene>
    <name evidence="1" type="ORF">PYCCODRAFT_154872</name>
</gene>
<evidence type="ECO:0000313" key="2">
    <source>
        <dbReference type="Proteomes" id="UP000193067"/>
    </source>
</evidence>
<proteinExistence type="predicted"/>
<dbReference type="AlphaFoldDB" id="A0A1Y2I532"/>
<dbReference type="EMBL" id="KZ084206">
    <property type="protein sequence ID" value="OSC96244.1"/>
    <property type="molecule type" value="Genomic_DNA"/>
</dbReference>
<keyword evidence="2" id="KW-1185">Reference proteome</keyword>
<reference evidence="1 2" key="1">
    <citation type="journal article" date="2015" name="Biotechnol. Biofuels">
        <title>Enhanced degradation of softwood versus hardwood by the white-rot fungus Pycnoporus coccineus.</title>
        <authorList>
            <person name="Couturier M."/>
            <person name="Navarro D."/>
            <person name="Chevret D."/>
            <person name="Henrissat B."/>
            <person name="Piumi F."/>
            <person name="Ruiz-Duenas F.J."/>
            <person name="Martinez A.T."/>
            <person name="Grigoriev I.V."/>
            <person name="Riley R."/>
            <person name="Lipzen A."/>
            <person name="Berrin J.G."/>
            <person name="Master E.R."/>
            <person name="Rosso M.N."/>
        </authorList>
    </citation>
    <scope>NUCLEOTIDE SEQUENCE [LARGE SCALE GENOMIC DNA]</scope>
    <source>
        <strain evidence="1 2">BRFM310</strain>
    </source>
</reference>
<sequence length="128" mass="15033">MKRLRWVHGVHVGRDRGGRDDNWDRNSSYCPGFDQPDPDRWTYRAEDDKCRERCCDRVMGILKRPVLLVRRYCQGKTTKTSDQDLHPLSPARSCRICAFISLRHVGDTDWRSSTRATMSMASERRGFR</sequence>
<protein>
    <submittedName>
        <fullName evidence="1">Uncharacterized protein</fullName>
    </submittedName>
</protein>
<evidence type="ECO:0000313" key="1">
    <source>
        <dbReference type="EMBL" id="OSC96244.1"/>
    </source>
</evidence>
<dbReference type="Proteomes" id="UP000193067">
    <property type="component" value="Unassembled WGS sequence"/>
</dbReference>
<organism evidence="1 2">
    <name type="scientific">Trametes coccinea (strain BRFM310)</name>
    <name type="common">Pycnoporus coccineus</name>
    <dbReference type="NCBI Taxonomy" id="1353009"/>
    <lineage>
        <taxon>Eukaryota</taxon>
        <taxon>Fungi</taxon>
        <taxon>Dikarya</taxon>
        <taxon>Basidiomycota</taxon>
        <taxon>Agaricomycotina</taxon>
        <taxon>Agaricomycetes</taxon>
        <taxon>Polyporales</taxon>
        <taxon>Polyporaceae</taxon>
        <taxon>Trametes</taxon>
    </lineage>
</organism>
<accession>A0A1Y2I532</accession>
<name>A0A1Y2I532_TRAC3</name>